<keyword evidence="9" id="KW-0808">Transferase</keyword>
<protein>
    <recommendedName>
        <fullName evidence="3">UDP-N-acetylglucosamine transferase subunit ALG14</fullName>
    </recommendedName>
</protein>
<keyword evidence="5" id="KW-0256">Endoplasmic reticulum</keyword>
<comment type="subcellular location">
    <subcellularLocation>
        <location evidence="1">Endoplasmic reticulum membrane</location>
        <topology evidence="1">Single-pass membrane protein</topology>
    </subcellularLocation>
</comment>
<evidence type="ECO:0000256" key="1">
    <source>
        <dbReference type="ARBA" id="ARBA00004389"/>
    </source>
</evidence>
<dbReference type="AlphaFoldDB" id="A0A6P7SQ27"/>
<dbReference type="GO" id="GO:0043541">
    <property type="term" value="C:UDP-N-acetylglucosamine transferase complex"/>
    <property type="evidence" value="ECO:0007669"/>
    <property type="project" value="TreeGrafter"/>
</dbReference>
<name>A0A6P7SQ27_9MOLL</name>
<evidence type="ECO:0000256" key="7">
    <source>
        <dbReference type="ARBA" id="ARBA00023136"/>
    </source>
</evidence>
<dbReference type="InterPro" id="IPR013969">
    <property type="entry name" value="Oligosacch_biosynth_Alg14"/>
</dbReference>
<dbReference type="Pfam" id="PF08660">
    <property type="entry name" value="Alg14"/>
    <property type="match status" value="1"/>
</dbReference>
<accession>A0A6P7SQ27</accession>
<evidence type="ECO:0000256" key="5">
    <source>
        <dbReference type="ARBA" id="ARBA00022824"/>
    </source>
</evidence>
<evidence type="ECO:0000313" key="8">
    <source>
        <dbReference type="Proteomes" id="UP000515154"/>
    </source>
</evidence>
<dbReference type="KEGG" id="osn:115215181"/>
<comment type="similarity">
    <text evidence="2">Belongs to the ALG14 family.</text>
</comment>
<dbReference type="Gene3D" id="3.40.50.2000">
    <property type="entry name" value="Glycogen Phosphorylase B"/>
    <property type="match status" value="1"/>
</dbReference>
<keyword evidence="8" id="KW-1185">Reference proteome</keyword>
<evidence type="ECO:0000313" key="9">
    <source>
        <dbReference type="RefSeq" id="XP_029640228.1"/>
    </source>
</evidence>
<gene>
    <name evidence="9" type="primary">LOC115215181</name>
</gene>
<evidence type="ECO:0000256" key="2">
    <source>
        <dbReference type="ARBA" id="ARBA00009731"/>
    </source>
</evidence>
<dbReference type="GO" id="GO:0006488">
    <property type="term" value="P:dolichol-linked oligosaccharide biosynthetic process"/>
    <property type="evidence" value="ECO:0007669"/>
    <property type="project" value="InterPro"/>
</dbReference>
<evidence type="ECO:0000256" key="6">
    <source>
        <dbReference type="ARBA" id="ARBA00022989"/>
    </source>
</evidence>
<reference evidence="9" key="1">
    <citation type="submission" date="2025-08" db="UniProtKB">
        <authorList>
            <consortium name="RefSeq"/>
        </authorList>
    </citation>
    <scope>IDENTIFICATION</scope>
</reference>
<keyword evidence="4" id="KW-0812">Transmembrane</keyword>
<dbReference type="GO" id="GO:0004577">
    <property type="term" value="F:N-acetylglucosaminyldiphosphodolichol N-acetylglucosaminyltransferase activity"/>
    <property type="evidence" value="ECO:0007669"/>
    <property type="project" value="TreeGrafter"/>
</dbReference>
<organism evidence="8 9">
    <name type="scientific">Octopus sinensis</name>
    <name type="common">East Asian common octopus</name>
    <dbReference type="NCBI Taxonomy" id="2607531"/>
    <lineage>
        <taxon>Eukaryota</taxon>
        <taxon>Metazoa</taxon>
        <taxon>Spiralia</taxon>
        <taxon>Lophotrochozoa</taxon>
        <taxon>Mollusca</taxon>
        <taxon>Cephalopoda</taxon>
        <taxon>Coleoidea</taxon>
        <taxon>Octopodiformes</taxon>
        <taxon>Octopoda</taxon>
        <taxon>Incirrata</taxon>
        <taxon>Octopodidae</taxon>
        <taxon>Octopus</taxon>
    </lineage>
</organism>
<proteinExistence type="inferred from homology"/>
<keyword evidence="7" id="KW-0472">Membrane</keyword>
<dbReference type="PANTHER" id="PTHR12154:SF4">
    <property type="entry name" value="UDP-N-ACETYLGLUCOSAMINE TRANSFERASE SUBUNIT ALG14 HOMOLOG"/>
    <property type="match status" value="1"/>
</dbReference>
<dbReference type="PANTHER" id="PTHR12154">
    <property type="entry name" value="GLYCOSYL TRANSFERASE-RELATED"/>
    <property type="match status" value="1"/>
</dbReference>
<keyword evidence="6" id="KW-1133">Transmembrane helix</keyword>
<evidence type="ECO:0000256" key="3">
    <source>
        <dbReference type="ARBA" id="ARBA00017467"/>
    </source>
</evidence>
<dbReference type="RefSeq" id="XP_029640228.1">
    <property type="nucleotide sequence ID" value="XM_029784368.2"/>
</dbReference>
<sequence length="228" mass="26036">MYLTWHLIRLLYSVLATFLGLLPVWLLLCILYRVTRGFSKTNGRNKRCTPVSTLAVVGSGGHTMEMIRLLSGLTEKYYPRHYVVASSDKFSDTKIEEFEQRRSLCAGGDKAYKVYHIPRSREVGQSYLSSIFTTIYSCFCCFPLVRRIHPDLILCNGPGICVPIAFVGLILKYLFLMDVTIVYVESVCRVKTLSLSAQLLYPFIDHLLVQWPQLKERYSGADFLGQLI</sequence>
<dbReference type="Proteomes" id="UP000515154">
    <property type="component" value="Linkage group LG8"/>
</dbReference>
<evidence type="ECO:0000256" key="4">
    <source>
        <dbReference type="ARBA" id="ARBA00022692"/>
    </source>
</evidence>